<dbReference type="EMBL" id="LCDU01000003">
    <property type="protein sequence ID" value="KKS60568.1"/>
    <property type="molecule type" value="Genomic_DNA"/>
</dbReference>
<dbReference type="GO" id="GO:0016798">
    <property type="term" value="F:hydrolase activity, acting on glycosyl bonds"/>
    <property type="evidence" value="ECO:0007669"/>
    <property type="project" value="UniProtKB-KW"/>
</dbReference>
<proteinExistence type="predicted"/>
<comment type="caution">
    <text evidence="4">The sequence shown here is derived from an EMBL/GenBank/DDBJ whole genome shotgun (WGS) entry which is preliminary data.</text>
</comment>
<dbReference type="Pfam" id="PF00704">
    <property type="entry name" value="Glyco_hydro_18"/>
    <property type="match status" value="1"/>
</dbReference>
<dbReference type="GO" id="GO:0009313">
    <property type="term" value="P:oligosaccharide catabolic process"/>
    <property type="evidence" value="ECO:0007669"/>
    <property type="project" value="TreeGrafter"/>
</dbReference>
<evidence type="ECO:0000256" key="1">
    <source>
        <dbReference type="ARBA" id="ARBA00022801"/>
    </source>
</evidence>
<feature type="domain" description="GH18" evidence="3">
    <location>
        <begin position="56"/>
        <end position="411"/>
    </location>
</feature>
<dbReference type="AlphaFoldDB" id="A0A0G1DE89"/>
<dbReference type="STRING" id="1619142.UV26_C0003G0022"/>
<dbReference type="InterPro" id="IPR017853">
    <property type="entry name" value="GH"/>
</dbReference>
<gene>
    <name evidence="4" type="ORF">UV26_C0003G0022</name>
</gene>
<dbReference type="SUPFAM" id="SSF51445">
    <property type="entry name" value="(Trans)glycosidases"/>
    <property type="match status" value="1"/>
</dbReference>
<protein>
    <submittedName>
        <fullName evidence="4">Glycoside hydrolase family 18</fullName>
    </submittedName>
</protein>
<organism evidence="4 5">
    <name type="scientific">candidate division WWE3 bacterium GW2011_GWF2_42_42</name>
    <dbReference type="NCBI Taxonomy" id="1619142"/>
    <lineage>
        <taxon>Bacteria</taxon>
        <taxon>Katanobacteria</taxon>
    </lineage>
</organism>
<keyword evidence="1 4" id="KW-0378">Hydrolase</keyword>
<evidence type="ECO:0000313" key="5">
    <source>
        <dbReference type="Proteomes" id="UP000034678"/>
    </source>
</evidence>
<name>A0A0G1DE89_UNCKA</name>
<dbReference type="InterPro" id="IPR051887">
    <property type="entry name" value="GH18_Domain-Containing"/>
</dbReference>
<dbReference type="PANTHER" id="PTHR46290:SF1">
    <property type="entry name" value="DI-N-ACETYLCHITOBIASE"/>
    <property type="match status" value="1"/>
</dbReference>
<dbReference type="InterPro" id="IPR001223">
    <property type="entry name" value="Glyco_hydro18_cat"/>
</dbReference>
<dbReference type="PROSITE" id="PS51910">
    <property type="entry name" value="GH18_2"/>
    <property type="match status" value="1"/>
</dbReference>
<dbReference type="SMART" id="SM00636">
    <property type="entry name" value="Glyco_18"/>
    <property type="match status" value="1"/>
</dbReference>
<evidence type="ECO:0000313" key="4">
    <source>
        <dbReference type="EMBL" id="KKS60568.1"/>
    </source>
</evidence>
<reference evidence="4 5" key="1">
    <citation type="journal article" date="2015" name="Nature">
        <title>rRNA introns, odd ribosomes, and small enigmatic genomes across a large radiation of phyla.</title>
        <authorList>
            <person name="Brown C.T."/>
            <person name="Hug L.A."/>
            <person name="Thomas B.C."/>
            <person name="Sharon I."/>
            <person name="Castelle C.J."/>
            <person name="Singh A."/>
            <person name="Wilkins M.J."/>
            <person name="Williams K.H."/>
            <person name="Banfield J.F."/>
        </authorList>
    </citation>
    <scope>NUCLEOTIDE SEQUENCE [LARGE SCALE GENOMIC DNA]</scope>
</reference>
<dbReference type="Gene3D" id="3.10.50.10">
    <property type="match status" value="1"/>
</dbReference>
<accession>A0A0G1DE89</accession>
<dbReference type="InterPro" id="IPR011583">
    <property type="entry name" value="Chitinase_II/V-like_cat"/>
</dbReference>
<dbReference type="InterPro" id="IPR029070">
    <property type="entry name" value="Chitinase_insertion_sf"/>
</dbReference>
<evidence type="ECO:0000256" key="2">
    <source>
        <dbReference type="ARBA" id="ARBA00023295"/>
    </source>
</evidence>
<evidence type="ECO:0000259" key="3">
    <source>
        <dbReference type="PROSITE" id="PS51910"/>
    </source>
</evidence>
<dbReference type="GO" id="GO:0008061">
    <property type="term" value="F:chitin binding"/>
    <property type="evidence" value="ECO:0007669"/>
    <property type="project" value="InterPro"/>
</dbReference>
<sequence length="411" mass="46831">MRAEIKTILVLFLIVAVLGGVSLYISRLDYKNHPLTPYSSSFDILALFKERKKPAYRIYGYLPYWTLESMEYLELDRLTDVAYFGIYIDGEGNFVKTVEGADGIWIAEPGYRNWKENEKVTQLVEACKKFGVNFALTVVAHNDEDNDAFLNCRGCWDTLLTNIYTELDEKDITDVNLNFEYAGYTGKEMAGKFSEFTKYANQELDKKYGNSNVIVSAFADSPVKERVSSDLVNLARNSDGIFIMGYDFHRPSSDTAGPVSPIGGKGIHAEYDIETMLKDYLAVVPPNKLLLGVPYYGYNWVVGEPEKYAKRIDGNDNIGYSQSQSYETIMDVLINIRPQVMWDDLGQVPYFSYISEETGQQRQVFYENQRSLAVKYKLVKSNNLMGAGIWALGYDGGYTELWDLLYDEFID</sequence>
<keyword evidence="2" id="KW-0326">Glycosidase</keyword>
<dbReference type="Proteomes" id="UP000034678">
    <property type="component" value="Unassembled WGS sequence"/>
</dbReference>
<dbReference type="Gene3D" id="3.20.20.80">
    <property type="entry name" value="Glycosidases"/>
    <property type="match status" value="1"/>
</dbReference>
<dbReference type="PANTHER" id="PTHR46290">
    <property type="entry name" value="DI-N-ACETYLCHITOBIASE"/>
    <property type="match status" value="1"/>
</dbReference>